<protein>
    <submittedName>
        <fullName evidence="2">Uncharacterized protein</fullName>
    </submittedName>
</protein>
<dbReference type="EMBL" id="JAUSWM010000003">
    <property type="protein sequence ID" value="MDQ0482973.1"/>
    <property type="molecule type" value="Genomic_DNA"/>
</dbReference>
<feature type="region of interest" description="Disordered" evidence="1">
    <location>
        <begin position="1"/>
        <end position="20"/>
    </location>
</feature>
<evidence type="ECO:0000313" key="2">
    <source>
        <dbReference type="EMBL" id="MDQ0482973.1"/>
    </source>
</evidence>
<comment type="caution">
    <text evidence="2">The sequence shown here is derived from an EMBL/GenBank/DDBJ whole genome shotgun (WGS) entry which is preliminary data.</text>
</comment>
<evidence type="ECO:0000313" key="3">
    <source>
        <dbReference type="Proteomes" id="UP001226720"/>
    </source>
</evidence>
<organism evidence="2 3">
    <name type="scientific">Guptibacillus hwajinpoensis</name>
    <dbReference type="NCBI Taxonomy" id="208199"/>
    <lineage>
        <taxon>Bacteria</taxon>
        <taxon>Bacillati</taxon>
        <taxon>Bacillota</taxon>
        <taxon>Bacilli</taxon>
        <taxon>Bacillales</taxon>
        <taxon>Guptibacillaceae</taxon>
        <taxon>Guptibacillus</taxon>
    </lineage>
</organism>
<gene>
    <name evidence="2" type="ORF">QO000_001945</name>
</gene>
<dbReference type="Proteomes" id="UP001226720">
    <property type="component" value="Unassembled WGS sequence"/>
</dbReference>
<sequence>MTVNGDRLHSKLESGHYPDPEEFIKEMEKLNL</sequence>
<evidence type="ECO:0000256" key="1">
    <source>
        <dbReference type="SAM" id="MobiDB-lite"/>
    </source>
</evidence>
<name>A0ABU0K0U2_9BACL</name>
<proteinExistence type="predicted"/>
<accession>A0ABU0K0U2</accession>
<keyword evidence="3" id="KW-1185">Reference proteome</keyword>
<reference evidence="2" key="1">
    <citation type="submission" date="2023-07" db="EMBL/GenBank/DDBJ databases">
        <title>Genomic Encyclopedia of Type Strains, Phase IV (KMG-IV): sequencing the most valuable type-strain genomes for metagenomic binning, comparative biology and taxonomic classification.</title>
        <authorList>
            <person name="Goeker M."/>
        </authorList>
    </citation>
    <scope>NUCLEOTIDE SEQUENCE [LARGE SCALE GENOMIC DNA]</scope>
    <source>
        <strain evidence="2">JSM 076093</strain>
    </source>
</reference>